<evidence type="ECO:0000256" key="1">
    <source>
        <dbReference type="SAM" id="MobiDB-lite"/>
    </source>
</evidence>
<dbReference type="AlphaFoldDB" id="A0AAN4SH59"/>
<feature type="compositionally biased region" description="Basic and acidic residues" evidence="1">
    <location>
        <begin position="1"/>
        <end position="25"/>
    </location>
</feature>
<feature type="compositionally biased region" description="Polar residues" evidence="1">
    <location>
        <begin position="26"/>
        <end position="43"/>
    </location>
</feature>
<evidence type="ECO:0000313" key="2">
    <source>
        <dbReference type="EMBL" id="EYA13205.1"/>
    </source>
</evidence>
<comment type="caution">
    <text evidence="2">The sequence shown here is derived from an EMBL/GenBank/DDBJ whole genome shotgun (WGS) entry which is preliminary data.</text>
</comment>
<name>A0AAN4SH59_BACFG</name>
<organism evidence="2 3">
    <name type="scientific">Bacteroides fragilis str. 1007-1-F #10</name>
    <dbReference type="NCBI Taxonomy" id="1339295"/>
    <lineage>
        <taxon>Bacteria</taxon>
        <taxon>Pseudomonadati</taxon>
        <taxon>Bacteroidota</taxon>
        <taxon>Bacteroidia</taxon>
        <taxon>Bacteroidales</taxon>
        <taxon>Bacteroidaceae</taxon>
        <taxon>Bacteroides</taxon>
    </lineage>
</organism>
<proteinExistence type="predicted"/>
<dbReference type="EMBL" id="JGEA01000032">
    <property type="protein sequence ID" value="EYA13205.1"/>
    <property type="molecule type" value="Genomic_DNA"/>
</dbReference>
<gene>
    <name evidence="2" type="ORF">M104_3864</name>
</gene>
<protein>
    <submittedName>
        <fullName evidence="2">Uncharacterized protein</fullName>
    </submittedName>
</protein>
<feature type="region of interest" description="Disordered" evidence="1">
    <location>
        <begin position="1"/>
        <end position="43"/>
    </location>
</feature>
<accession>A0AAN4SH59</accession>
<evidence type="ECO:0000313" key="3">
    <source>
        <dbReference type="Proteomes" id="UP000022433"/>
    </source>
</evidence>
<sequence>MNWGDDAKADEDNPYHIGEKDKLDDTPNTLDTSSVSTPSIPYL</sequence>
<reference evidence="2 3" key="1">
    <citation type="submission" date="2014-02" db="EMBL/GenBank/DDBJ databases">
        <authorList>
            <person name="Sears C."/>
            <person name="Carroll K."/>
            <person name="Sack B.R."/>
            <person name="Qadri F."/>
            <person name="Myers L.L."/>
            <person name="Chung G.-T."/>
            <person name="Escheverria P."/>
            <person name="Fraser C.M."/>
            <person name="Sadzewicz L."/>
            <person name="Shefchek K.A."/>
            <person name="Tallon L."/>
            <person name="Das S.P."/>
            <person name="Daugherty S."/>
            <person name="Mongodin E.F."/>
        </authorList>
    </citation>
    <scope>NUCLEOTIDE SEQUENCE [LARGE SCALE GENOMIC DNA]</scope>
    <source>
        <strain evidence="2 3">1007-1-F #10</strain>
    </source>
</reference>
<dbReference type="Proteomes" id="UP000022433">
    <property type="component" value="Unassembled WGS sequence"/>
</dbReference>